<dbReference type="PANTHER" id="PTHR35845:SF1">
    <property type="entry name" value="SPERMATOGENESIS-ASSOCIATED SERINE-RICH PROTEIN 1"/>
    <property type="match status" value="1"/>
</dbReference>
<dbReference type="Pfam" id="PF15160">
    <property type="entry name" value="SASRP1"/>
    <property type="match status" value="1"/>
</dbReference>
<evidence type="ECO:0000313" key="2">
    <source>
        <dbReference type="Proteomes" id="UP000549394"/>
    </source>
</evidence>
<name>A0A7I8VL78_9ANNE</name>
<protein>
    <submittedName>
        <fullName evidence="1">DgyrCDS5833</fullName>
    </submittedName>
</protein>
<dbReference type="OrthoDB" id="186791at2759"/>
<dbReference type="AlphaFoldDB" id="A0A7I8VL78"/>
<gene>
    <name evidence="1" type="ORF">DGYR_LOCUS5576</name>
</gene>
<sequence length="278" mass="32224">MLHVTTRVGVPGRKEREKRHFPVLNNAPSEPYCHKDRGRAYIPHGYGLQPDFKPHPPHIEPKYTESGPDWSSRLRYIPHPQNNDYPAPENWPEPWKSMRCFPGMNKRTDKEWMLYPVEGKDATLRTKWAGVHFASSYSVQELSDKMRFGKGRHEFMINKRNGIGMASPGDKSYQAPEYSTDFHKFGSTRPLPNFSGGIRKATDTFVPLQDLPTVPAESYKSKEKKNKLQNEIDDVEKLEVWRPSTPLDIQTAKLGEVFQEHKPRGKWRHGQYYIINPP</sequence>
<proteinExistence type="predicted"/>
<dbReference type="Proteomes" id="UP000549394">
    <property type="component" value="Unassembled WGS sequence"/>
</dbReference>
<reference evidence="1 2" key="1">
    <citation type="submission" date="2020-08" db="EMBL/GenBank/DDBJ databases">
        <authorList>
            <person name="Hejnol A."/>
        </authorList>
    </citation>
    <scope>NUCLEOTIDE SEQUENCE [LARGE SCALE GENOMIC DNA]</scope>
</reference>
<organism evidence="1 2">
    <name type="scientific">Dimorphilus gyrociliatus</name>
    <dbReference type="NCBI Taxonomy" id="2664684"/>
    <lineage>
        <taxon>Eukaryota</taxon>
        <taxon>Metazoa</taxon>
        <taxon>Spiralia</taxon>
        <taxon>Lophotrochozoa</taxon>
        <taxon>Annelida</taxon>
        <taxon>Polychaeta</taxon>
        <taxon>Polychaeta incertae sedis</taxon>
        <taxon>Dinophilidae</taxon>
        <taxon>Dimorphilus</taxon>
    </lineage>
</organism>
<dbReference type="EMBL" id="CAJFCJ010000007">
    <property type="protein sequence ID" value="CAD5117001.1"/>
    <property type="molecule type" value="Genomic_DNA"/>
</dbReference>
<accession>A0A7I8VL78</accession>
<dbReference type="PANTHER" id="PTHR35845">
    <property type="entry name" value="SPERMATOGENESIS-ASSOCIATED SERINE-RICH PROTEIN 1"/>
    <property type="match status" value="1"/>
</dbReference>
<comment type="caution">
    <text evidence="1">The sequence shown here is derived from an EMBL/GenBank/DDBJ whole genome shotgun (WGS) entry which is preliminary data.</text>
</comment>
<keyword evidence="2" id="KW-1185">Reference proteome</keyword>
<evidence type="ECO:0000313" key="1">
    <source>
        <dbReference type="EMBL" id="CAD5117001.1"/>
    </source>
</evidence>
<dbReference type="InterPro" id="IPR029165">
    <property type="entry name" value="SASRP1"/>
</dbReference>